<reference evidence="2 3" key="1">
    <citation type="submission" date="2020-12" db="EMBL/GenBank/DDBJ databases">
        <title>Draft genome sequence of furan degrading bacterial strain FUR100.</title>
        <authorList>
            <person name="Woiski C."/>
        </authorList>
    </citation>
    <scope>NUCLEOTIDE SEQUENCE [LARGE SCALE GENOMIC DNA]</scope>
    <source>
        <strain evidence="2 3">FUR100</strain>
    </source>
</reference>
<name>A0A8I0ZQE9_RHOER</name>
<comment type="caution">
    <text evidence="2">The sequence shown here is derived from an EMBL/GenBank/DDBJ whole genome shotgun (WGS) entry which is preliminary data.</text>
</comment>
<organism evidence="2 3">
    <name type="scientific">Rhodococcus erythropolis</name>
    <name type="common">Arthrobacter picolinophilus</name>
    <dbReference type="NCBI Taxonomy" id="1833"/>
    <lineage>
        <taxon>Bacteria</taxon>
        <taxon>Bacillati</taxon>
        <taxon>Actinomycetota</taxon>
        <taxon>Actinomycetes</taxon>
        <taxon>Mycobacteriales</taxon>
        <taxon>Nocardiaceae</taxon>
        <taxon>Rhodococcus</taxon>
        <taxon>Rhodococcus erythropolis group</taxon>
    </lineage>
</organism>
<dbReference type="AlphaFoldDB" id="A0A8I0ZQE9"/>
<feature type="domain" description="Helix-turn-helix" evidence="1">
    <location>
        <begin position="10"/>
        <end position="56"/>
    </location>
</feature>
<dbReference type="InterPro" id="IPR041657">
    <property type="entry name" value="HTH_17"/>
</dbReference>
<dbReference type="EMBL" id="JAECSB010000047">
    <property type="protein sequence ID" value="MBH5143869.1"/>
    <property type="molecule type" value="Genomic_DNA"/>
</dbReference>
<evidence type="ECO:0000259" key="1">
    <source>
        <dbReference type="Pfam" id="PF12728"/>
    </source>
</evidence>
<dbReference type="RefSeq" id="WP_197941187.1">
    <property type="nucleotide sequence ID" value="NZ_JAECSB010000047.1"/>
</dbReference>
<keyword evidence="3" id="KW-1185">Reference proteome</keyword>
<dbReference type="GO" id="GO:0003677">
    <property type="term" value="F:DNA binding"/>
    <property type="evidence" value="ECO:0007669"/>
    <property type="project" value="InterPro"/>
</dbReference>
<accession>A0A8I0ZQE9</accession>
<protein>
    <submittedName>
        <fullName evidence="2">Helix-turn-helix domain-containing protein</fullName>
    </submittedName>
</protein>
<evidence type="ECO:0000313" key="2">
    <source>
        <dbReference type="EMBL" id="MBH5143869.1"/>
    </source>
</evidence>
<dbReference type="Pfam" id="PF12728">
    <property type="entry name" value="HTH_17"/>
    <property type="match status" value="1"/>
</dbReference>
<evidence type="ECO:0000313" key="3">
    <source>
        <dbReference type="Proteomes" id="UP000627573"/>
    </source>
</evidence>
<sequence>MAELALWKSSQVAEYLGISEWSVDKLARERQIRCVMLGARSRRFRPADVEAFVEERVA</sequence>
<gene>
    <name evidence="2" type="ORF">I3517_14745</name>
</gene>
<dbReference type="Proteomes" id="UP000627573">
    <property type="component" value="Unassembled WGS sequence"/>
</dbReference>
<dbReference type="InterPro" id="IPR010093">
    <property type="entry name" value="SinI_DNA-bd"/>
</dbReference>
<dbReference type="NCBIfam" id="TIGR01764">
    <property type="entry name" value="excise"/>
    <property type="match status" value="1"/>
</dbReference>
<proteinExistence type="predicted"/>